<evidence type="ECO:0000256" key="1">
    <source>
        <dbReference type="ARBA" id="ARBA00022612"/>
    </source>
</evidence>
<feature type="region of interest" description="Disordered" evidence="6">
    <location>
        <begin position="154"/>
        <end position="179"/>
    </location>
</feature>
<keyword evidence="1" id="KW-1188">Viral release from host cell</keyword>
<keyword evidence="3" id="KW-0378">Hydrolase</keyword>
<evidence type="ECO:0000256" key="6">
    <source>
        <dbReference type="SAM" id="MobiDB-lite"/>
    </source>
</evidence>
<proteinExistence type="predicted"/>
<evidence type="ECO:0000256" key="2">
    <source>
        <dbReference type="ARBA" id="ARBA00022670"/>
    </source>
</evidence>
<dbReference type="Pfam" id="PF04586">
    <property type="entry name" value="Peptidase_S78"/>
    <property type="match status" value="1"/>
</dbReference>
<dbReference type="EMBL" id="LR796530">
    <property type="protein sequence ID" value="CAB4149672.1"/>
    <property type="molecule type" value="Genomic_DNA"/>
</dbReference>
<reference evidence="8" key="1">
    <citation type="submission" date="2020-04" db="EMBL/GenBank/DDBJ databases">
        <authorList>
            <person name="Chiriac C."/>
            <person name="Salcher M."/>
            <person name="Ghai R."/>
            <person name="Kavagutti S V."/>
        </authorList>
    </citation>
    <scope>NUCLEOTIDE SEQUENCE</scope>
</reference>
<accession>A0A6J5MTC7</accession>
<keyword evidence="5" id="KW-1273">Viral capsid maturation</keyword>
<feature type="domain" description="Prohead serine protease" evidence="7">
    <location>
        <begin position="19"/>
        <end position="150"/>
    </location>
</feature>
<dbReference type="GO" id="GO:0046797">
    <property type="term" value="P:viral procapsid maturation"/>
    <property type="evidence" value="ECO:0007669"/>
    <property type="project" value="UniProtKB-KW"/>
</dbReference>
<gene>
    <name evidence="8" type="ORF">UFOVP556_18</name>
</gene>
<dbReference type="Gene3D" id="3.30.2320.10">
    <property type="entry name" value="hypothetical protein PF0899 domain"/>
    <property type="match status" value="1"/>
</dbReference>
<organism evidence="8">
    <name type="scientific">uncultured Caudovirales phage</name>
    <dbReference type="NCBI Taxonomy" id="2100421"/>
    <lineage>
        <taxon>Viruses</taxon>
        <taxon>Duplodnaviria</taxon>
        <taxon>Heunggongvirae</taxon>
        <taxon>Uroviricota</taxon>
        <taxon>Caudoviricetes</taxon>
        <taxon>Peduoviridae</taxon>
        <taxon>Maltschvirus</taxon>
        <taxon>Maltschvirus maltsch</taxon>
    </lineage>
</organism>
<dbReference type="InterPro" id="IPR054613">
    <property type="entry name" value="Peptidase_S78_dom"/>
</dbReference>
<evidence type="ECO:0000256" key="5">
    <source>
        <dbReference type="ARBA" id="ARBA00023045"/>
    </source>
</evidence>
<name>A0A6J5MTC7_9CAUD</name>
<evidence type="ECO:0000256" key="4">
    <source>
        <dbReference type="ARBA" id="ARBA00022950"/>
    </source>
</evidence>
<dbReference type="GO" id="GO:0008233">
    <property type="term" value="F:peptidase activity"/>
    <property type="evidence" value="ECO:0007669"/>
    <property type="project" value="UniProtKB-KW"/>
</dbReference>
<evidence type="ECO:0000256" key="3">
    <source>
        <dbReference type="ARBA" id="ARBA00022801"/>
    </source>
</evidence>
<evidence type="ECO:0000259" key="7">
    <source>
        <dbReference type="Pfam" id="PF04586"/>
    </source>
</evidence>
<sequence>MIHFVNVPITLDATAGEEAPKTITGIAVPWFPVSAQVMDGTKVSFQRGAFDLNMKSPKLLENHDMSALRGVVSSLADMPEGLGFTATFAKTGAAADAIELVKAGAYDSVSVGAVPTKFKYDKNGVMVVSKADLVEISLVAQPAFKDAVITEIAASEPDDATEPTPTDSEEEPEVATQENPVVEVEASIIPTTPIYATAKREFILPTAAEYISAAFVGGDKWREMSEGLRAAAPNVVTSDIPGVLPLPIVQPVYNNFIGRRPVIDAIGAKAMPQGGKVFIRPEVTTHTSIGNQASENSALTQGTFVITDNQVTKATYGGYVTLSEQSIDWSQPEIIGLVLDDMARIYANETDNVAADNLATGATVTRNFSGASGADPAYWVEWIYGAASTILSSSNGNLPTHLFLSPNVWASLSSLSDTSDRPLFPNVGPMNSFGGSNANSTDMMAFGLKVVVDRNFAASTVIVGDPSGYEIFEQQKGALSIDVPSTMSRTIAFRGYLATLMIDPTKFVKAAFVA</sequence>
<feature type="compositionally biased region" description="Acidic residues" evidence="6">
    <location>
        <begin position="156"/>
        <end position="173"/>
    </location>
</feature>
<keyword evidence="4" id="KW-0118">Viral capsid assembly</keyword>
<evidence type="ECO:0000313" key="8">
    <source>
        <dbReference type="EMBL" id="CAB4149672.1"/>
    </source>
</evidence>
<dbReference type="Pfam" id="PF25209">
    <property type="entry name" value="Phage_capsid_4"/>
    <property type="match status" value="1"/>
</dbReference>
<protein>
    <submittedName>
        <fullName evidence="8">Prohead protease</fullName>
    </submittedName>
</protein>
<dbReference type="SUPFAM" id="SSF56563">
    <property type="entry name" value="Major capsid protein gp5"/>
    <property type="match status" value="1"/>
</dbReference>
<keyword evidence="2 8" id="KW-0645">Protease</keyword>
<dbReference type="GO" id="GO:0006508">
    <property type="term" value="P:proteolysis"/>
    <property type="evidence" value="ECO:0007669"/>
    <property type="project" value="UniProtKB-KW"/>
</dbReference>